<accession>A0ABR1J9U7</accession>
<feature type="transmembrane region" description="Helical" evidence="2">
    <location>
        <begin position="268"/>
        <end position="290"/>
    </location>
</feature>
<evidence type="ECO:0000313" key="4">
    <source>
        <dbReference type="Proteomes" id="UP001498398"/>
    </source>
</evidence>
<dbReference type="Proteomes" id="UP001498398">
    <property type="component" value="Unassembled WGS sequence"/>
</dbReference>
<comment type="caution">
    <text evidence="3">The sequence shown here is derived from an EMBL/GenBank/DDBJ whole genome shotgun (WGS) entry which is preliminary data.</text>
</comment>
<feature type="region of interest" description="Disordered" evidence="1">
    <location>
        <begin position="181"/>
        <end position="212"/>
    </location>
</feature>
<feature type="transmembrane region" description="Helical" evidence="2">
    <location>
        <begin position="77"/>
        <end position="99"/>
    </location>
</feature>
<dbReference type="EMBL" id="JBANRG010000027">
    <property type="protein sequence ID" value="KAK7453191.1"/>
    <property type="molecule type" value="Genomic_DNA"/>
</dbReference>
<feature type="compositionally biased region" description="Basic and acidic residues" evidence="1">
    <location>
        <begin position="200"/>
        <end position="209"/>
    </location>
</feature>
<protein>
    <submittedName>
        <fullName evidence="3">Uncharacterized protein</fullName>
    </submittedName>
</protein>
<keyword evidence="4" id="KW-1185">Reference proteome</keyword>
<sequence>MARRAKAQSLSDVIGTVYWIIQRPDSRTRWEDVRGQITALTAEATIATFLAGVQGTILSLSINSSTTSTGIRAAQSLSFMGILLDVISAFLALLSSTLLQSKISEVQRLLDGIDHMQLDDLVKLQEDIIHSDPTDPFHKFFTDTPLWESLKFEVLKRIMARLEVLRGQSAHSGQVGAAIETTTGSSPPFPLTHSSTIPETRTRTRDLKSDQNLSSKIDSDLRRIQTHMQQIDSRVQGLMVNLRALIPDVSQIQQACQRIENIGSVGDAAGTAILGGGLAFGASAVCYSVSTQPVEVWIPTVVACACIVVLPGMNVMLKYFGIRLPSIFDTI</sequence>
<feature type="transmembrane region" description="Helical" evidence="2">
    <location>
        <begin position="296"/>
        <end position="317"/>
    </location>
</feature>
<feature type="transmembrane region" description="Helical" evidence="2">
    <location>
        <begin position="37"/>
        <end position="57"/>
    </location>
</feature>
<keyword evidence="2" id="KW-1133">Transmembrane helix</keyword>
<evidence type="ECO:0000256" key="2">
    <source>
        <dbReference type="SAM" id="Phobius"/>
    </source>
</evidence>
<organism evidence="3 4">
    <name type="scientific">Marasmiellus scandens</name>
    <dbReference type="NCBI Taxonomy" id="2682957"/>
    <lineage>
        <taxon>Eukaryota</taxon>
        <taxon>Fungi</taxon>
        <taxon>Dikarya</taxon>
        <taxon>Basidiomycota</taxon>
        <taxon>Agaricomycotina</taxon>
        <taxon>Agaricomycetes</taxon>
        <taxon>Agaricomycetidae</taxon>
        <taxon>Agaricales</taxon>
        <taxon>Marasmiineae</taxon>
        <taxon>Omphalotaceae</taxon>
        <taxon>Marasmiellus</taxon>
    </lineage>
</organism>
<name>A0ABR1J9U7_9AGAR</name>
<proteinExistence type="predicted"/>
<evidence type="ECO:0000256" key="1">
    <source>
        <dbReference type="SAM" id="MobiDB-lite"/>
    </source>
</evidence>
<keyword evidence="2" id="KW-0472">Membrane</keyword>
<gene>
    <name evidence="3" type="ORF">VKT23_011872</name>
</gene>
<evidence type="ECO:0000313" key="3">
    <source>
        <dbReference type="EMBL" id="KAK7453191.1"/>
    </source>
</evidence>
<keyword evidence="2" id="KW-0812">Transmembrane</keyword>
<reference evidence="3 4" key="1">
    <citation type="submission" date="2024-01" db="EMBL/GenBank/DDBJ databases">
        <title>A draft genome for the cacao thread blight pathogen Marasmiellus scandens.</title>
        <authorList>
            <person name="Baruah I.K."/>
            <person name="Leung J."/>
            <person name="Bukari Y."/>
            <person name="Amoako-Attah I."/>
            <person name="Meinhardt L.W."/>
            <person name="Bailey B.A."/>
            <person name="Cohen S.P."/>
        </authorList>
    </citation>
    <scope>NUCLEOTIDE SEQUENCE [LARGE SCALE GENOMIC DNA]</scope>
    <source>
        <strain evidence="3 4">GH-19</strain>
    </source>
</reference>
<feature type="compositionally biased region" description="Polar residues" evidence="1">
    <location>
        <begin position="181"/>
        <end position="199"/>
    </location>
</feature>